<evidence type="ECO:0000313" key="2">
    <source>
        <dbReference type="EMBL" id="CAF4612000.1"/>
    </source>
</evidence>
<evidence type="ECO:0000313" key="3">
    <source>
        <dbReference type="Proteomes" id="UP000663848"/>
    </source>
</evidence>
<gene>
    <name evidence="2" type="ORF">QYT958_LOCUS12282</name>
</gene>
<organism evidence="2 3">
    <name type="scientific">Rotaria socialis</name>
    <dbReference type="NCBI Taxonomy" id="392032"/>
    <lineage>
        <taxon>Eukaryota</taxon>
        <taxon>Metazoa</taxon>
        <taxon>Spiralia</taxon>
        <taxon>Gnathifera</taxon>
        <taxon>Rotifera</taxon>
        <taxon>Eurotatoria</taxon>
        <taxon>Bdelloidea</taxon>
        <taxon>Philodinida</taxon>
        <taxon>Philodinidae</taxon>
        <taxon>Rotaria</taxon>
    </lineage>
</organism>
<protein>
    <submittedName>
        <fullName evidence="2">Uncharacterized protein</fullName>
    </submittedName>
</protein>
<reference evidence="2" key="1">
    <citation type="submission" date="2021-02" db="EMBL/GenBank/DDBJ databases">
        <authorList>
            <person name="Nowell W R."/>
        </authorList>
    </citation>
    <scope>NUCLEOTIDE SEQUENCE</scope>
</reference>
<dbReference type="EMBL" id="CAJOBR010001482">
    <property type="protein sequence ID" value="CAF4612000.1"/>
    <property type="molecule type" value="Genomic_DNA"/>
</dbReference>
<dbReference type="AlphaFoldDB" id="A0A821CVP4"/>
<evidence type="ECO:0000256" key="1">
    <source>
        <dbReference type="SAM" id="MobiDB-lite"/>
    </source>
</evidence>
<feature type="non-terminal residue" evidence="2">
    <location>
        <position position="1"/>
    </location>
</feature>
<feature type="region of interest" description="Disordered" evidence="1">
    <location>
        <begin position="44"/>
        <end position="69"/>
    </location>
</feature>
<comment type="caution">
    <text evidence="2">The sequence shown here is derived from an EMBL/GenBank/DDBJ whole genome shotgun (WGS) entry which is preliminary data.</text>
</comment>
<accession>A0A821CVP4</accession>
<dbReference type="Proteomes" id="UP000663848">
    <property type="component" value="Unassembled WGS sequence"/>
</dbReference>
<name>A0A821CVP4_9BILA</name>
<proteinExistence type="predicted"/>
<sequence length="123" mass="14278">TRIGISASLVAINDCIELFQQMNCLETVQVPLKKAIEKQINLYSTEHSDDEHDDEHEKDENTQYDSDNDNDFERILFKTNHDDQQTTLYCFPTYDCLAKFGVSFPSSLINQQRGIDRMPFSSY</sequence>